<evidence type="ECO:0000313" key="2">
    <source>
        <dbReference type="Proteomes" id="UP000383971"/>
    </source>
</evidence>
<name>A0A5E4YGB5_9BURK</name>
<dbReference type="EMBL" id="CABPSE010000020">
    <property type="protein sequence ID" value="VVE47507.1"/>
    <property type="molecule type" value="Genomic_DNA"/>
</dbReference>
<keyword evidence="2" id="KW-1185">Reference proteome</keyword>
<evidence type="ECO:0000313" key="1">
    <source>
        <dbReference type="EMBL" id="VVE47507.1"/>
    </source>
</evidence>
<gene>
    <name evidence="1" type="ORF">PCO31111_04519</name>
</gene>
<proteinExistence type="predicted"/>
<protein>
    <submittedName>
        <fullName evidence="1">Uncharacterized protein</fullName>
    </submittedName>
</protein>
<dbReference type="AlphaFoldDB" id="A0A5E4YGB5"/>
<sequence>MTQVAIPSTIPETLSLSALPPLRAELAGGTFRGVTTRKDGTHCAVILLPNKATERRDRQGCIDWAHEAGGELPTRSVFHLLRLSATKEELAEGGWYYAADLLSDDTGDEDDAAYAWLCYLGHGGTLSYHESYEGLAVAVRLIPLTA</sequence>
<accession>A0A5E4YGB5</accession>
<dbReference type="RefSeq" id="WP_150586826.1">
    <property type="nucleotide sequence ID" value="NZ_CABPSE010000020.1"/>
</dbReference>
<dbReference type="Proteomes" id="UP000383971">
    <property type="component" value="Unassembled WGS sequence"/>
</dbReference>
<organism evidence="1 2">
    <name type="scientific">Pandoraea communis</name>
    <dbReference type="NCBI Taxonomy" id="2508297"/>
    <lineage>
        <taxon>Bacteria</taxon>
        <taxon>Pseudomonadati</taxon>
        <taxon>Pseudomonadota</taxon>
        <taxon>Betaproteobacteria</taxon>
        <taxon>Burkholderiales</taxon>
        <taxon>Burkholderiaceae</taxon>
        <taxon>Pandoraea</taxon>
    </lineage>
</organism>
<reference evidence="1 2" key="1">
    <citation type="submission" date="2019-08" db="EMBL/GenBank/DDBJ databases">
        <authorList>
            <person name="Peeters C."/>
        </authorList>
    </citation>
    <scope>NUCLEOTIDE SEQUENCE [LARGE SCALE GENOMIC DNA]</scope>
    <source>
        <strain evidence="1 2">LMG 31111</strain>
    </source>
</reference>